<dbReference type="InterPro" id="IPR041657">
    <property type="entry name" value="HTH_17"/>
</dbReference>
<dbReference type="Pfam" id="PF12728">
    <property type="entry name" value="HTH_17"/>
    <property type="match status" value="1"/>
</dbReference>
<accession>A0ABX3JJU9</accession>
<protein>
    <recommendedName>
        <fullName evidence="1">Helix-turn-helix domain-containing protein</fullName>
    </recommendedName>
</protein>
<evidence type="ECO:0000259" key="1">
    <source>
        <dbReference type="Pfam" id="PF12728"/>
    </source>
</evidence>
<comment type="caution">
    <text evidence="2">The sequence shown here is derived from an EMBL/GenBank/DDBJ whole genome shotgun (WGS) entry which is preliminary data.</text>
</comment>
<organism evidence="2 3">
    <name type="scientific">Amycolatopsis azurea DSM 43854</name>
    <dbReference type="NCBI Taxonomy" id="1238180"/>
    <lineage>
        <taxon>Bacteria</taxon>
        <taxon>Bacillati</taxon>
        <taxon>Actinomycetota</taxon>
        <taxon>Actinomycetes</taxon>
        <taxon>Pseudonocardiales</taxon>
        <taxon>Pseudonocardiaceae</taxon>
        <taxon>Amycolatopsis</taxon>
    </lineage>
</organism>
<proteinExistence type="predicted"/>
<sequence length="64" mass="7361">MQDQRPLATREEVADFLRLPARTLEQWAYRGTGPKYTLVGRHARYDWNDVHAYLQRCRGGGAAA</sequence>
<dbReference type="SUPFAM" id="SSF46955">
    <property type="entry name" value="Putative DNA-binding domain"/>
    <property type="match status" value="1"/>
</dbReference>
<evidence type="ECO:0000313" key="3">
    <source>
        <dbReference type="Proteomes" id="UP000188551"/>
    </source>
</evidence>
<feature type="domain" description="Helix-turn-helix" evidence="1">
    <location>
        <begin position="9"/>
        <end position="58"/>
    </location>
</feature>
<gene>
    <name evidence="2" type="ORF">B0293_07705</name>
</gene>
<dbReference type="InterPro" id="IPR009061">
    <property type="entry name" value="DNA-bd_dom_put_sf"/>
</dbReference>
<dbReference type="EMBL" id="MUXN01000004">
    <property type="protein sequence ID" value="OOC07544.1"/>
    <property type="molecule type" value="Genomic_DNA"/>
</dbReference>
<name>A0ABX3JJU9_9PSEU</name>
<dbReference type="Proteomes" id="UP000188551">
    <property type="component" value="Unassembled WGS sequence"/>
</dbReference>
<keyword evidence="3" id="KW-1185">Reference proteome</keyword>
<dbReference type="RefSeq" id="WP_077241263.1">
    <property type="nucleotide sequence ID" value="NZ_MUXN01000004.1"/>
</dbReference>
<evidence type="ECO:0000313" key="2">
    <source>
        <dbReference type="EMBL" id="OOC07544.1"/>
    </source>
</evidence>
<reference evidence="2 3" key="1">
    <citation type="submission" date="2017-02" db="EMBL/GenBank/DDBJ databases">
        <title>Amycolatopsis azurea DSM 43854 draft genome.</title>
        <authorList>
            <person name="Mayilraj S."/>
        </authorList>
    </citation>
    <scope>NUCLEOTIDE SEQUENCE [LARGE SCALE GENOMIC DNA]</scope>
    <source>
        <strain evidence="2 3">DSM 43854</strain>
    </source>
</reference>